<evidence type="ECO:0000313" key="3">
    <source>
        <dbReference type="Proteomes" id="UP001390339"/>
    </source>
</evidence>
<gene>
    <name evidence="2" type="ORF">PGQ11_008868</name>
</gene>
<accession>A0ABR2IH77</accession>
<sequence length="294" mass="32277">MCTTIKTKHHGCGHTQYQNTTHCHLVRRLISSAPYLPSSSEAGGERNENRYIEEPTYPSQGYQHGGLQQQLRPPPSSSNQSSTSRVPPHPQIRSRDDHRLLLQSTKWLPDSQPRVPPGLFECTQNVATRLVAGLCRQCQKQQQREQQSRNVTPRPETITPVAAITPQSQQQPSPQIQGKKEGRSKLQKKDRKGEPSSLLNTPMATPTNATSSPPSAAAGPSSGNRLRSSSTTPAAQLTVEKSPSRSLTPVSMFRRAAQSRKRGPVVIARSGLDASHTRQLPDAVYHAHESMGID</sequence>
<feature type="compositionally biased region" description="Polar residues" evidence="1">
    <location>
        <begin position="225"/>
        <end position="249"/>
    </location>
</feature>
<dbReference type="EMBL" id="JAPCWZ010000005">
    <property type="protein sequence ID" value="KAK8862633.1"/>
    <property type="molecule type" value="Genomic_DNA"/>
</dbReference>
<keyword evidence="3" id="KW-1185">Reference proteome</keyword>
<proteinExistence type="predicted"/>
<organism evidence="2 3">
    <name type="scientific">Apiospora arundinis</name>
    <dbReference type="NCBI Taxonomy" id="335852"/>
    <lineage>
        <taxon>Eukaryota</taxon>
        <taxon>Fungi</taxon>
        <taxon>Dikarya</taxon>
        <taxon>Ascomycota</taxon>
        <taxon>Pezizomycotina</taxon>
        <taxon>Sordariomycetes</taxon>
        <taxon>Xylariomycetidae</taxon>
        <taxon>Amphisphaeriales</taxon>
        <taxon>Apiosporaceae</taxon>
        <taxon>Apiospora</taxon>
    </lineage>
</organism>
<reference evidence="2 3" key="1">
    <citation type="journal article" date="2024" name="IMA Fungus">
        <title>Apiospora arundinis, a panoply of carbohydrate-active enzymes and secondary metabolites.</title>
        <authorList>
            <person name="Sorensen T."/>
            <person name="Petersen C."/>
            <person name="Muurmann A.T."/>
            <person name="Christiansen J.V."/>
            <person name="Brundto M.L."/>
            <person name="Overgaard C.K."/>
            <person name="Boysen A.T."/>
            <person name="Wollenberg R.D."/>
            <person name="Larsen T.O."/>
            <person name="Sorensen J.L."/>
            <person name="Nielsen K.L."/>
            <person name="Sondergaard T.E."/>
        </authorList>
    </citation>
    <scope>NUCLEOTIDE SEQUENCE [LARGE SCALE GENOMIC DNA]</scope>
    <source>
        <strain evidence="2 3">AAU 773</strain>
    </source>
</reference>
<name>A0ABR2IH77_9PEZI</name>
<feature type="compositionally biased region" description="Low complexity" evidence="1">
    <location>
        <begin position="60"/>
        <end position="86"/>
    </location>
</feature>
<comment type="caution">
    <text evidence="2">The sequence shown here is derived from an EMBL/GenBank/DDBJ whole genome shotgun (WGS) entry which is preliminary data.</text>
</comment>
<protein>
    <submittedName>
        <fullName evidence="2">Uncharacterized protein</fullName>
    </submittedName>
</protein>
<evidence type="ECO:0000256" key="1">
    <source>
        <dbReference type="SAM" id="MobiDB-lite"/>
    </source>
</evidence>
<feature type="compositionally biased region" description="Low complexity" evidence="1">
    <location>
        <begin position="200"/>
        <end position="224"/>
    </location>
</feature>
<dbReference type="Proteomes" id="UP001390339">
    <property type="component" value="Unassembled WGS sequence"/>
</dbReference>
<feature type="region of interest" description="Disordered" evidence="1">
    <location>
        <begin position="161"/>
        <end position="250"/>
    </location>
</feature>
<feature type="compositionally biased region" description="Low complexity" evidence="1">
    <location>
        <begin position="166"/>
        <end position="177"/>
    </location>
</feature>
<feature type="region of interest" description="Disordered" evidence="1">
    <location>
        <begin position="55"/>
        <end position="95"/>
    </location>
</feature>
<evidence type="ECO:0000313" key="2">
    <source>
        <dbReference type="EMBL" id="KAK8862633.1"/>
    </source>
</evidence>